<protein>
    <recommendedName>
        <fullName evidence="8">Ubiquitin carboxyl-terminal hydrolase 30</fullName>
        <ecNumber evidence="3">3.4.19.12</ecNumber>
    </recommendedName>
    <alternativeName>
        <fullName evidence="10">Deubiquitinating enzyme 30</fullName>
    </alternativeName>
    <alternativeName>
        <fullName evidence="9">Ubiquitin thioesterase 30</fullName>
    </alternativeName>
    <alternativeName>
        <fullName evidence="11">Ubiquitin-specific-processing protease 30</fullName>
    </alternativeName>
</protein>
<proteinExistence type="inferred from homology"/>
<dbReference type="GO" id="GO:0005634">
    <property type="term" value="C:nucleus"/>
    <property type="evidence" value="ECO:0007669"/>
    <property type="project" value="TreeGrafter"/>
</dbReference>
<evidence type="ECO:0000313" key="13">
    <source>
        <dbReference type="EMBL" id="CBY22635.1"/>
    </source>
</evidence>
<dbReference type="InterPro" id="IPR038765">
    <property type="entry name" value="Papain-like_cys_pep_sf"/>
</dbReference>
<dbReference type="GO" id="GO:0016579">
    <property type="term" value="P:protein deubiquitination"/>
    <property type="evidence" value="ECO:0007669"/>
    <property type="project" value="InterPro"/>
</dbReference>
<keyword evidence="14" id="KW-1185">Reference proteome</keyword>
<evidence type="ECO:0000256" key="7">
    <source>
        <dbReference type="ARBA" id="ARBA00022807"/>
    </source>
</evidence>
<evidence type="ECO:0000256" key="3">
    <source>
        <dbReference type="ARBA" id="ARBA00012759"/>
    </source>
</evidence>
<comment type="similarity">
    <text evidence="2">Belongs to the peptidase C19 family.</text>
</comment>
<gene>
    <name evidence="13" type="ORF">GSOID_T00013403001</name>
</gene>
<keyword evidence="4" id="KW-0645">Protease</keyword>
<evidence type="ECO:0000256" key="4">
    <source>
        <dbReference type="ARBA" id="ARBA00022670"/>
    </source>
</evidence>
<organism evidence="13 14">
    <name type="scientific">Oikopleura dioica</name>
    <name type="common">Tunicate</name>
    <dbReference type="NCBI Taxonomy" id="34765"/>
    <lineage>
        <taxon>Eukaryota</taxon>
        <taxon>Metazoa</taxon>
        <taxon>Chordata</taxon>
        <taxon>Tunicata</taxon>
        <taxon>Appendicularia</taxon>
        <taxon>Copelata</taxon>
        <taxon>Oikopleuridae</taxon>
        <taxon>Oikopleura</taxon>
    </lineage>
</organism>
<evidence type="ECO:0000256" key="10">
    <source>
        <dbReference type="ARBA" id="ARBA00042421"/>
    </source>
</evidence>
<dbReference type="Proteomes" id="UP000001307">
    <property type="component" value="Unassembled WGS sequence"/>
</dbReference>
<dbReference type="InParanoid" id="E4WZN9"/>
<dbReference type="InterPro" id="IPR050164">
    <property type="entry name" value="Peptidase_C19"/>
</dbReference>
<keyword evidence="7" id="KW-0788">Thiol protease</keyword>
<reference evidence="13 14" key="1">
    <citation type="journal article" date="2010" name="Science">
        <title>Plasticity of animal genome architecture unmasked by rapid evolution of a pelagic tunicate.</title>
        <authorList>
            <person name="Denoeud F."/>
            <person name="Henriet S."/>
            <person name="Mungpakdee S."/>
            <person name="Aury J.M."/>
            <person name="Da Silva C."/>
            <person name="Brinkmann H."/>
            <person name="Mikhaleva J."/>
            <person name="Olsen L.C."/>
            <person name="Jubin C."/>
            <person name="Canestro C."/>
            <person name="Bouquet J.M."/>
            <person name="Danks G."/>
            <person name="Poulain J."/>
            <person name="Campsteijn C."/>
            <person name="Adamski M."/>
            <person name="Cross I."/>
            <person name="Yadetie F."/>
            <person name="Muffato M."/>
            <person name="Louis A."/>
            <person name="Butcher S."/>
            <person name="Tsagkogeorga G."/>
            <person name="Konrad A."/>
            <person name="Singh S."/>
            <person name="Jensen M.F."/>
            <person name="Cong E.H."/>
            <person name="Eikeseth-Otteraa H."/>
            <person name="Noel B."/>
            <person name="Anthouard V."/>
            <person name="Porcel B.M."/>
            <person name="Kachouri-Lafond R."/>
            <person name="Nishino A."/>
            <person name="Ugolini M."/>
            <person name="Chourrout P."/>
            <person name="Nishida H."/>
            <person name="Aasland R."/>
            <person name="Huzurbazar S."/>
            <person name="Westhof E."/>
            <person name="Delsuc F."/>
            <person name="Lehrach H."/>
            <person name="Reinhardt R."/>
            <person name="Weissenbach J."/>
            <person name="Roy S.W."/>
            <person name="Artiguenave F."/>
            <person name="Postlethwait J.H."/>
            <person name="Manak J.R."/>
            <person name="Thompson E.M."/>
            <person name="Jaillon O."/>
            <person name="Du Pasquier L."/>
            <person name="Boudinot P."/>
            <person name="Liberles D.A."/>
            <person name="Volff J.N."/>
            <person name="Philippe H."/>
            <person name="Lenhard B."/>
            <person name="Roest Crollius H."/>
            <person name="Wincker P."/>
            <person name="Chourrout D."/>
        </authorList>
    </citation>
    <scope>NUCLEOTIDE SEQUENCE [LARGE SCALE GENOMIC DNA]</scope>
</reference>
<dbReference type="PROSITE" id="PS50235">
    <property type="entry name" value="USP_3"/>
    <property type="match status" value="1"/>
</dbReference>
<feature type="domain" description="USP" evidence="12">
    <location>
        <begin position="49"/>
        <end position="389"/>
    </location>
</feature>
<dbReference type="GO" id="GO:0006508">
    <property type="term" value="P:proteolysis"/>
    <property type="evidence" value="ECO:0007669"/>
    <property type="project" value="UniProtKB-KW"/>
</dbReference>
<evidence type="ECO:0000259" key="12">
    <source>
        <dbReference type="PROSITE" id="PS50235"/>
    </source>
</evidence>
<sequence>MESIAKYALENRLEVLLISSASAILLHQLIENRDYFLGYDQFATKQIVSGLTNFSQLCYANSMLQLIATMPEYTSYFKQLREKYITPENHESVKVLSSIISTISRINRVCPAGSFFDASTKLIALLASDSKWATSQQDCLELWTRMESAIEHECHKSISHFGFLSYKSSKTADPFKWPTHFSTLREMVCTICGKRKDSRVEKLHMLTLDQKYSPNTLLTDLETSLEHYFKPETLIVNCEGCSTTSDGGESGGSSVMPSFDSSPEISLQDSIHKKTLSFASLPKYLCIQVTALWDPVSGNSFRNLRPWRYPDCLDLSKYCFLQQFQPDKIINSKIYHLEAIIVHVGFDNCGHYYTLRKIDNAWYMCNDALIQRVLTGLNQNGAYILLYTR</sequence>
<dbReference type="EMBL" id="FN653019">
    <property type="protein sequence ID" value="CBY22635.1"/>
    <property type="molecule type" value="Genomic_DNA"/>
</dbReference>
<dbReference type="CDD" id="cd02257">
    <property type="entry name" value="Peptidase_C19"/>
    <property type="match status" value="1"/>
</dbReference>
<evidence type="ECO:0000256" key="9">
    <source>
        <dbReference type="ARBA" id="ARBA00041286"/>
    </source>
</evidence>
<evidence type="ECO:0000256" key="2">
    <source>
        <dbReference type="ARBA" id="ARBA00009085"/>
    </source>
</evidence>
<dbReference type="GO" id="GO:0004843">
    <property type="term" value="F:cysteine-type deubiquitinase activity"/>
    <property type="evidence" value="ECO:0007669"/>
    <property type="project" value="UniProtKB-EC"/>
</dbReference>
<dbReference type="PROSITE" id="PS00973">
    <property type="entry name" value="USP_2"/>
    <property type="match status" value="1"/>
</dbReference>
<dbReference type="PANTHER" id="PTHR24006">
    <property type="entry name" value="UBIQUITIN CARBOXYL-TERMINAL HYDROLASE"/>
    <property type="match status" value="1"/>
</dbReference>
<dbReference type="PANTHER" id="PTHR24006:SF888">
    <property type="entry name" value="UBIQUITIN CARBOXYL-TERMINAL HYDROLASE 30"/>
    <property type="match status" value="1"/>
</dbReference>
<dbReference type="GO" id="GO:0005829">
    <property type="term" value="C:cytosol"/>
    <property type="evidence" value="ECO:0007669"/>
    <property type="project" value="TreeGrafter"/>
</dbReference>
<keyword evidence="5" id="KW-0833">Ubl conjugation pathway</keyword>
<evidence type="ECO:0000256" key="5">
    <source>
        <dbReference type="ARBA" id="ARBA00022786"/>
    </source>
</evidence>
<name>E4WZN9_OIKDI</name>
<dbReference type="InterPro" id="IPR001394">
    <property type="entry name" value="Peptidase_C19_UCH"/>
</dbReference>
<evidence type="ECO:0000313" key="14">
    <source>
        <dbReference type="Proteomes" id="UP000001307"/>
    </source>
</evidence>
<dbReference type="AlphaFoldDB" id="E4WZN9"/>
<keyword evidence="6" id="KW-0378">Hydrolase</keyword>
<accession>E4WZN9</accession>
<dbReference type="SUPFAM" id="SSF54001">
    <property type="entry name" value="Cysteine proteinases"/>
    <property type="match status" value="1"/>
</dbReference>
<dbReference type="OrthoDB" id="2248014at2759"/>
<dbReference type="InterPro" id="IPR028889">
    <property type="entry name" value="USP"/>
</dbReference>
<dbReference type="Gene3D" id="3.90.70.10">
    <property type="entry name" value="Cysteine proteinases"/>
    <property type="match status" value="1"/>
</dbReference>
<dbReference type="InterPro" id="IPR018200">
    <property type="entry name" value="USP_CS"/>
</dbReference>
<evidence type="ECO:0000256" key="6">
    <source>
        <dbReference type="ARBA" id="ARBA00022801"/>
    </source>
</evidence>
<evidence type="ECO:0000256" key="11">
    <source>
        <dbReference type="ARBA" id="ARBA00043004"/>
    </source>
</evidence>
<evidence type="ECO:0000256" key="1">
    <source>
        <dbReference type="ARBA" id="ARBA00000707"/>
    </source>
</evidence>
<evidence type="ECO:0000256" key="8">
    <source>
        <dbReference type="ARBA" id="ARBA00039426"/>
    </source>
</evidence>
<dbReference type="EC" id="3.4.19.12" evidence="3"/>
<comment type="catalytic activity">
    <reaction evidence="1">
        <text>Thiol-dependent hydrolysis of ester, thioester, amide, peptide and isopeptide bonds formed by the C-terminal Gly of ubiquitin (a 76-residue protein attached to proteins as an intracellular targeting signal).</text>
        <dbReference type="EC" id="3.4.19.12"/>
    </reaction>
</comment>
<dbReference type="Pfam" id="PF00443">
    <property type="entry name" value="UCH"/>
    <property type="match status" value="1"/>
</dbReference>